<dbReference type="AlphaFoldDB" id="A0A1I2G601"/>
<dbReference type="EMBL" id="FOMX01000030">
    <property type="protein sequence ID" value="SFF12962.1"/>
    <property type="molecule type" value="Genomic_DNA"/>
</dbReference>
<dbReference type="GO" id="GO:0016491">
    <property type="term" value="F:oxidoreductase activity"/>
    <property type="evidence" value="ECO:0007669"/>
    <property type="project" value="UniProtKB-KW"/>
</dbReference>
<dbReference type="InterPro" id="IPR050097">
    <property type="entry name" value="Ferredoxin-NADP_redctase_2"/>
</dbReference>
<dbReference type="InterPro" id="IPR018490">
    <property type="entry name" value="cNMP-bd_dom_sf"/>
</dbReference>
<keyword evidence="5" id="KW-1185">Reference proteome</keyword>
<evidence type="ECO:0000313" key="5">
    <source>
        <dbReference type="Proteomes" id="UP000199400"/>
    </source>
</evidence>
<dbReference type="CDD" id="cd00038">
    <property type="entry name" value="CAP_ED"/>
    <property type="match status" value="1"/>
</dbReference>
<dbReference type="Pfam" id="PF07992">
    <property type="entry name" value="Pyr_redox_2"/>
    <property type="match status" value="1"/>
</dbReference>
<dbReference type="OrthoDB" id="9806179at2"/>
<dbReference type="Pfam" id="PF00027">
    <property type="entry name" value="cNMP_binding"/>
    <property type="match status" value="1"/>
</dbReference>
<dbReference type="SUPFAM" id="SSF51905">
    <property type="entry name" value="FAD/NAD(P)-binding domain"/>
    <property type="match status" value="1"/>
</dbReference>
<evidence type="ECO:0000256" key="2">
    <source>
        <dbReference type="ARBA" id="ARBA00023002"/>
    </source>
</evidence>
<dbReference type="PRINTS" id="PR00469">
    <property type="entry name" value="PNDRDTASEII"/>
</dbReference>
<dbReference type="RefSeq" id="WP_096325709.1">
    <property type="nucleotide sequence ID" value="NZ_FOMX01000030.1"/>
</dbReference>
<dbReference type="Proteomes" id="UP000199400">
    <property type="component" value="Unassembled WGS sequence"/>
</dbReference>
<organism evidence="4 5">
    <name type="scientific">Nannocystis exedens</name>
    <dbReference type="NCBI Taxonomy" id="54"/>
    <lineage>
        <taxon>Bacteria</taxon>
        <taxon>Pseudomonadati</taxon>
        <taxon>Myxococcota</taxon>
        <taxon>Polyangia</taxon>
        <taxon>Nannocystales</taxon>
        <taxon>Nannocystaceae</taxon>
        <taxon>Nannocystis</taxon>
    </lineage>
</organism>
<dbReference type="InterPro" id="IPR036188">
    <property type="entry name" value="FAD/NAD-bd_sf"/>
</dbReference>
<reference evidence="5" key="1">
    <citation type="submission" date="2016-10" db="EMBL/GenBank/DDBJ databases">
        <authorList>
            <person name="Varghese N."/>
            <person name="Submissions S."/>
        </authorList>
    </citation>
    <scope>NUCLEOTIDE SEQUENCE [LARGE SCALE GENOMIC DNA]</scope>
    <source>
        <strain evidence="5">ATCC 25963</strain>
    </source>
</reference>
<feature type="domain" description="Cyclic nucleotide-binding" evidence="3">
    <location>
        <begin position="16"/>
        <end position="136"/>
    </location>
</feature>
<evidence type="ECO:0000256" key="1">
    <source>
        <dbReference type="ARBA" id="ARBA00022630"/>
    </source>
</evidence>
<dbReference type="SMART" id="SM00100">
    <property type="entry name" value="cNMP"/>
    <property type="match status" value="1"/>
</dbReference>
<evidence type="ECO:0000313" key="4">
    <source>
        <dbReference type="EMBL" id="SFF12962.1"/>
    </source>
</evidence>
<keyword evidence="1" id="KW-0285">Flavoprotein</keyword>
<sequence length="556" mass="59970">MTTLPNDPSAQRREATFPRLTPAQKSRLCRYGRRRPTRAGEIVFEHGETGANFFVVLSGTLEVVQPGFDGVEHPVVIHEPGQFTGEINMLNGRPSLVRGRVGEPGELLEIDREGLRHIVQVEAEVGELLMRAFILRRVSLIAHNASDAVLVGSVHSPATLRLKEFLTRNGHPFSYIDVERDADVAGMLDQFQVGVDAVPVIICRGNVVLRNPSTEEVARCLGFNADVDRSVVRDVVVIGAGPAGLAAAVYAASEGLDVLVIERNAPGGQAGSSSKIENYLGFPTGISGQALAGRALTQAQKFGAHVAVAMSAVRLDCSRTPYVIELGGAQGSVRARSIILATGAEYRRLGVPDLHRFEGDGVYYGATQMEAQLCSGEEVIVVGGGNSAGQAAVFLAESVRHVHVLVRSSGLADTMSRYLIRRIEEHPKITLRPFTEIVEMFGESSLERVRWVNRKDGTSETRPIRHVFSMAGARPNTAWLEGCVALDPAGFVKTGPDLTPDELAQRPWRRAPYLLETSLPNVFAAGDVRSGNVKRVASAVGEGSICVQMVHRALAE</sequence>
<protein>
    <submittedName>
        <fullName evidence="4">Cyclic nucleotide-regulated FAD-dependent pyridine nucleotide-disulphide oxidoreductase</fullName>
    </submittedName>
</protein>
<dbReference type="Gene3D" id="3.50.50.60">
    <property type="entry name" value="FAD/NAD(P)-binding domain"/>
    <property type="match status" value="2"/>
</dbReference>
<proteinExistence type="predicted"/>
<dbReference type="STRING" id="54.SAMN02745121_07087"/>
<dbReference type="PRINTS" id="PR00368">
    <property type="entry name" value="FADPNR"/>
</dbReference>
<dbReference type="InterPro" id="IPR000595">
    <property type="entry name" value="cNMP-bd_dom"/>
</dbReference>
<dbReference type="InterPro" id="IPR014710">
    <property type="entry name" value="RmlC-like_jellyroll"/>
</dbReference>
<evidence type="ECO:0000259" key="3">
    <source>
        <dbReference type="PROSITE" id="PS50042"/>
    </source>
</evidence>
<dbReference type="PANTHER" id="PTHR48105">
    <property type="entry name" value="THIOREDOXIN REDUCTASE 1-RELATED-RELATED"/>
    <property type="match status" value="1"/>
</dbReference>
<dbReference type="Gene3D" id="3.40.30.10">
    <property type="entry name" value="Glutaredoxin"/>
    <property type="match status" value="1"/>
</dbReference>
<dbReference type="PROSITE" id="PS50042">
    <property type="entry name" value="CNMP_BINDING_3"/>
    <property type="match status" value="1"/>
</dbReference>
<dbReference type="SUPFAM" id="SSF51206">
    <property type="entry name" value="cAMP-binding domain-like"/>
    <property type="match status" value="1"/>
</dbReference>
<accession>A0A1I2G601</accession>
<gene>
    <name evidence="4" type="ORF">SAMN02745121_07087</name>
</gene>
<dbReference type="Gene3D" id="2.60.120.10">
    <property type="entry name" value="Jelly Rolls"/>
    <property type="match status" value="1"/>
</dbReference>
<dbReference type="InterPro" id="IPR023753">
    <property type="entry name" value="FAD/NAD-binding_dom"/>
</dbReference>
<keyword evidence="2" id="KW-0560">Oxidoreductase</keyword>
<name>A0A1I2G601_9BACT</name>